<proteinExistence type="predicted"/>
<sequence length="306" mass="36556">DTRILYLDPLKITITWYKGNIENEQIFNSAMSSSVNNKPIAIRRGLMDSEYSIHLISKRYKFLKREQLLIEQVNKNDYGYYTLTIRIGTNIFERYLYHVIIFDQNIELYIKPEQFIYREEQQINITCQVKFLAASDYVLKSRVEIITNSILTIYDNDPDYKDILKDSFSEWYYYRAILQYTIDVNDHNKNVICLLQQQQQKQQQQQQQTSLLSTENQSLTTLKSISYQLQIQYKAYLKGNYHFIKSFDSNQDILINCKEFDANPKPLYTLTRNLNKEKEIIFKNSQQGIYLITNATWKHRGIYSKH</sequence>
<reference evidence="1" key="1">
    <citation type="submission" date="2021-02" db="EMBL/GenBank/DDBJ databases">
        <authorList>
            <person name="Nowell W R."/>
        </authorList>
    </citation>
    <scope>NUCLEOTIDE SEQUENCE</scope>
</reference>
<comment type="caution">
    <text evidence="1">The sequence shown here is derived from an EMBL/GenBank/DDBJ whole genome shotgun (WGS) entry which is preliminary data.</text>
</comment>
<evidence type="ECO:0000313" key="1">
    <source>
        <dbReference type="EMBL" id="CAF1173987.1"/>
    </source>
</evidence>
<gene>
    <name evidence="1" type="ORF">OVA965_LOCUS22717</name>
    <name evidence="2" type="ORF">TMI583_LOCUS23435</name>
</gene>
<evidence type="ECO:0000313" key="2">
    <source>
        <dbReference type="EMBL" id="CAF3985290.1"/>
    </source>
</evidence>
<dbReference type="Proteomes" id="UP000677228">
    <property type="component" value="Unassembled WGS sequence"/>
</dbReference>
<protein>
    <submittedName>
        <fullName evidence="1">Uncharacterized protein</fullName>
    </submittedName>
</protein>
<dbReference type="Proteomes" id="UP000682733">
    <property type="component" value="Unassembled WGS sequence"/>
</dbReference>
<dbReference type="EMBL" id="CAJNOK010012908">
    <property type="protein sequence ID" value="CAF1173987.1"/>
    <property type="molecule type" value="Genomic_DNA"/>
</dbReference>
<accession>A0A8S2EL70</accession>
<dbReference type="EMBL" id="CAJOBA010034435">
    <property type="protein sequence ID" value="CAF3985290.1"/>
    <property type="molecule type" value="Genomic_DNA"/>
</dbReference>
<evidence type="ECO:0000313" key="3">
    <source>
        <dbReference type="Proteomes" id="UP000677228"/>
    </source>
</evidence>
<dbReference type="AlphaFoldDB" id="A0A8S2EL70"/>
<feature type="non-terminal residue" evidence="1">
    <location>
        <position position="1"/>
    </location>
</feature>
<organism evidence="1 3">
    <name type="scientific">Didymodactylos carnosus</name>
    <dbReference type="NCBI Taxonomy" id="1234261"/>
    <lineage>
        <taxon>Eukaryota</taxon>
        <taxon>Metazoa</taxon>
        <taxon>Spiralia</taxon>
        <taxon>Gnathifera</taxon>
        <taxon>Rotifera</taxon>
        <taxon>Eurotatoria</taxon>
        <taxon>Bdelloidea</taxon>
        <taxon>Philodinida</taxon>
        <taxon>Philodinidae</taxon>
        <taxon>Didymodactylos</taxon>
    </lineage>
</organism>
<name>A0A8S2EL70_9BILA</name>